<dbReference type="Gene3D" id="2.70.40.10">
    <property type="match status" value="1"/>
</dbReference>
<keyword evidence="1" id="KW-0378">Hydrolase</keyword>
<evidence type="ECO:0000313" key="4">
    <source>
        <dbReference type="Proteomes" id="UP000231292"/>
    </source>
</evidence>
<sequence length="182" mass="20734">MFLSDIDIKKAVENRDIIIRDFDVKRLQPASYDILLGNEFIITDSCFTHTIDPARKIMAKTRKIIVQDNEMFVLHPRISILGSSWDFFGSNKYLIQISGKSSLARAGLIVHNTAGIVNPGHFLNITLELCNLNCVPIILRPKMEIAQLLFSQLSSFPERLYEKNGKYNYKNNKNKGTVQAVF</sequence>
<keyword evidence="2" id="KW-0546">Nucleotide metabolism</keyword>
<dbReference type="AlphaFoldDB" id="A0A2G9YIU8"/>
<evidence type="ECO:0000313" key="3">
    <source>
        <dbReference type="EMBL" id="PIP19092.1"/>
    </source>
</evidence>
<dbReference type="InterPro" id="IPR036157">
    <property type="entry name" value="dUTPase-like_sf"/>
</dbReference>
<reference evidence="3 4" key="1">
    <citation type="submission" date="2017-09" db="EMBL/GenBank/DDBJ databases">
        <title>Depth-based differentiation of microbial function through sediment-hosted aquifers and enrichment of novel symbionts in the deep terrestrial subsurface.</title>
        <authorList>
            <person name="Probst A.J."/>
            <person name="Ladd B."/>
            <person name="Jarett J.K."/>
            <person name="Geller-Mcgrath D.E."/>
            <person name="Sieber C.M."/>
            <person name="Emerson J.B."/>
            <person name="Anantharaman K."/>
            <person name="Thomas B.C."/>
            <person name="Malmstrom R."/>
            <person name="Stieglmeier M."/>
            <person name="Klingl A."/>
            <person name="Woyke T."/>
            <person name="Ryan C.M."/>
            <person name="Banfield J.F."/>
        </authorList>
    </citation>
    <scope>NUCLEOTIDE SEQUENCE [LARGE SCALE GENOMIC DNA]</scope>
    <source>
        <strain evidence="3">CG23_combo_of_CG06-09_8_20_14_all_41_10</strain>
    </source>
</reference>
<evidence type="ECO:0000256" key="2">
    <source>
        <dbReference type="ARBA" id="ARBA00023080"/>
    </source>
</evidence>
<dbReference type="SUPFAM" id="SSF51283">
    <property type="entry name" value="dUTPase-like"/>
    <property type="match status" value="1"/>
</dbReference>
<proteinExistence type="predicted"/>
<dbReference type="GO" id="GO:0015949">
    <property type="term" value="P:nucleobase-containing small molecule interconversion"/>
    <property type="evidence" value="ECO:0007669"/>
    <property type="project" value="TreeGrafter"/>
</dbReference>
<dbReference type="GO" id="GO:0006229">
    <property type="term" value="P:dUTP biosynthetic process"/>
    <property type="evidence" value="ECO:0007669"/>
    <property type="project" value="InterPro"/>
</dbReference>
<dbReference type="PANTHER" id="PTHR42680:SF3">
    <property type="entry name" value="DCTP DEAMINASE"/>
    <property type="match status" value="1"/>
</dbReference>
<dbReference type="NCBIfam" id="TIGR02274">
    <property type="entry name" value="dCTP_deam"/>
    <property type="match status" value="1"/>
</dbReference>
<dbReference type="CDD" id="cd07557">
    <property type="entry name" value="trimeric_dUTPase"/>
    <property type="match status" value="1"/>
</dbReference>
<gene>
    <name evidence="3" type="primary">dcd</name>
    <name evidence="3" type="ORF">COX41_04560</name>
</gene>
<dbReference type="InterPro" id="IPR011962">
    <property type="entry name" value="dCTP_deaminase"/>
</dbReference>
<dbReference type="GO" id="GO:0008829">
    <property type="term" value="F:dCTP deaminase activity"/>
    <property type="evidence" value="ECO:0007669"/>
    <property type="project" value="InterPro"/>
</dbReference>
<evidence type="ECO:0000256" key="1">
    <source>
        <dbReference type="ARBA" id="ARBA00022801"/>
    </source>
</evidence>
<accession>A0A2G9YIU8</accession>
<name>A0A2G9YIU8_9BACT</name>
<dbReference type="Pfam" id="PF22769">
    <property type="entry name" value="DCD"/>
    <property type="match status" value="1"/>
</dbReference>
<dbReference type="InterPro" id="IPR033704">
    <property type="entry name" value="dUTPase_trimeric"/>
</dbReference>
<organism evidence="3 4">
    <name type="scientific">Candidatus Sherwoodlollariibacterium unditelluris</name>
    <dbReference type="NCBI Taxonomy" id="1974757"/>
    <lineage>
        <taxon>Bacteria</taxon>
        <taxon>Pseudomonadati</taxon>
        <taxon>Candidatus Omnitrophota</taxon>
        <taxon>Candidatus Sherwoodlollariibacterium</taxon>
    </lineage>
</organism>
<comment type="caution">
    <text evidence="3">The sequence shown here is derived from an EMBL/GenBank/DDBJ whole genome shotgun (WGS) entry which is preliminary data.</text>
</comment>
<protein>
    <submittedName>
        <fullName evidence="3">dCTP deaminase</fullName>
    </submittedName>
</protein>
<dbReference type="PANTHER" id="PTHR42680">
    <property type="entry name" value="DCTP DEAMINASE"/>
    <property type="match status" value="1"/>
</dbReference>
<dbReference type="EMBL" id="PCRK01000114">
    <property type="protein sequence ID" value="PIP19092.1"/>
    <property type="molecule type" value="Genomic_DNA"/>
</dbReference>
<dbReference type="Proteomes" id="UP000231292">
    <property type="component" value="Unassembled WGS sequence"/>
</dbReference>